<dbReference type="InterPro" id="IPR038717">
    <property type="entry name" value="Tc1-like_DDE_dom"/>
</dbReference>
<keyword evidence="3" id="KW-1185">Reference proteome</keyword>
<name>A0AAN4U3F7_9PROT</name>
<gene>
    <name evidence="2" type="ORF">ABO01nite_24700</name>
</gene>
<organism evidence="2 3">
    <name type="scientific">Asaia bogorensis NBRC 16594</name>
    <dbReference type="NCBI Taxonomy" id="1231624"/>
    <lineage>
        <taxon>Bacteria</taxon>
        <taxon>Pseudomonadati</taxon>
        <taxon>Pseudomonadota</taxon>
        <taxon>Alphaproteobacteria</taxon>
        <taxon>Acetobacterales</taxon>
        <taxon>Acetobacteraceae</taxon>
        <taxon>Asaia</taxon>
    </lineage>
</organism>
<dbReference type="Gene3D" id="3.30.420.10">
    <property type="entry name" value="Ribonuclease H-like superfamily/Ribonuclease H"/>
    <property type="match status" value="1"/>
</dbReference>
<evidence type="ECO:0000259" key="1">
    <source>
        <dbReference type="Pfam" id="PF13358"/>
    </source>
</evidence>
<comment type="caution">
    <text evidence="2">The sequence shown here is derived from an EMBL/GenBank/DDBJ whole genome shotgun (WGS) entry which is preliminary data.</text>
</comment>
<evidence type="ECO:0000313" key="3">
    <source>
        <dbReference type="Proteomes" id="UP000321287"/>
    </source>
</evidence>
<dbReference type="AlphaFoldDB" id="A0AAN4U3F7"/>
<evidence type="ECO:0000313" key="2">
    <source>
        <dbReference type="EMBL" id="GEL54463.1"/>
    </source>
</evidence>
<dbReference type="GO" id="GO:0003676">
    <property type="term" value="F:nucleic acid binding"/>
    <property type="evidence" value="ECO:0007669"/>
    <property type="project" value="InterPro"/>
</dbReference>
<feature type="domain" description="Tc1-like transposase DDE" evidence="1">
    <location>
        <begin position="3"/>
        <end position="83"/>
    </location>
</feature>
<sequence>MAPMVLDGPVKGCGFQAYVERALVPDLHPGDIVVMDNLGSHKGPGEQVAIEALRVSPRFQPPYSPDFTPIEMALPKLKAYLHRTTERTRDGLWDGIGKLIDQVARAECANFLIAAGYESDWKENALMGI</sequence>
<accession>A0AAN4U3F7</accession>
<dbReference type="InterPro" id="IPR036397">
    <property type="entry name" value="RNaseH_sf"/>
</dbReference>
<reference evidence="2 3" key="1">
    <citation type="submission" date="2019-07" db="EMBL/GenBank/DDBJ databases">
        <title>Whole genome shotgun sequence of Asaia bogorensis NBRC 16594.</title>
        <authorList>
            <person name="Hosoyama A."/>
            <person name="Uohara A."/>
            <person name="Ohji S."/>
            <person name="Ichikawa N."/>
        </authorList>
    </citation>
    <scope>NUCLEOTIDE SEQUENCE [LARGE SCALE GENOMIC DNA]</scope>
    <source>
        <strain evidence="2 3">NBRC 16594</strain>
    </source>
</reference>
<dbReference type="Proteomes" id="UP000321287">
    <property type="component" value="Unassembled WGS sequence"/>
</dbReference>
<dbReference type="EMBL" id="BJVS01000007">
    <property type="protein sequence ID" value="GEL54463.1"/>
    <property type="molecule type" value="Genomic_DNA"/>
</dbReference>
<dbReference type="Pfam" id="PF13358">
    <property type="entry name" value="DDE_3"/>
    <property type="match status" value="1"/>
</dbReference>
<protein>
    <recommendedName>
        <fullName evidence="1">Tc1-like transposase DDE domain-containing protein</fullName>
    </recommendedName>
</protein>
<proteinExistence type="predicted"/>